<dbReference type="OMA" id="PPIMEND"/>
<organism evidence="2 3">
    <name type="scientific">Folsomia candida</name>
    <name type="common">Springtail</name>
    <dbReference type="NCBI Taxonomy" id="158441"/>
    <lineage>
        <taxon>Eukaryota</taxon>
        <taxon>Metazoa</taxon>
        <taxon>Ecdysozoa</taxon>
        <taxon>Arthropoda</taxon>
        <taxon>Hexapoda</taxon>
        <taxon>Collembola</taxon>
        <taxon>Entomobryomorpha</taxon>
        <taxon>Isotomoidea</taxon>
        <taxon>Isotomidae</taxon>
        <taxon>Proisotominae</taxon>
        <taxon>Folsomia</taxon>
    </lineage>
</organism>
<evidence type="ECO:0000313" key="3">
    <source>
        <dbReference type="Proteomes" id="UP000198287"/>
    </source>
</evidence>
<protein>
    <submittedName>
        <fullName evidence="2">Uncharacterized protein</fullName>
    </submittedName>
</protein>
<sequence>MDDSSPPPPLEESPPPEPPPIMENDPPPPLPTEPPPPPEEEDYEDEEQEFDPNPLEEEEEFYFSTFENQYNLEYYLQPEVQTLFQSQNYAEPSLAPAPAETPEEYYNYVKTTMEEQGYDFQEWVQEMKGEPEFWWLDQQQQPPTSNDSSLASAEETSSTPEIDYTFPPPPPPKKLMGMKSFRYLETRVLANFLKDSEDERMDKIKARLGFMKKVKPPKNPSVSVLFTDKNYPRGNSKQEVVGVEPHLATHTPWDSALKHAISFLQKSGCRSPDVSFTSLKLPEASKPVELQVFLNQVGKKRRGGIGSAFEIDIPFIRRAERAVLRFLLNNSKPRYPLPRFILPKYLNSKMTDRELIGPGTYDHEYFENQRLKRLNRMPSLWGSCSERFPKEKVACPASSFIADPFFQWDRACQRKKYPGKVPLFQSTPCNFRYKNFYLGCGLPPGHYNIQSPLESYINEKKSLRGIYTEGSGLDKFCPKTCKEFRRGKIVEKSKKLGPGSYNINENITTRLNDKYNHFKGKLSKTERTKMCGFRAAYDKPLWPEDKGYPGPTTYNPYENEDWIESDWVGFKVQEGRKMGVGGSGGNKLSSPDFYFYQEEGFVESKVILGNGMRSNFLSKSPMTAPQSMHVVIKERNKATHKKFDQQQEPIILREDDIC</sequence>
<evidence type="ECO:0000313" key="2">
    <source>
        <dbReference type="EMBL" id="OXA59116.1"/>
    </source>
</evidence>
<proteinExistence type="predicted"/>
<evidence type="ECO:0000256" key="1">
    <source>
        <dbReference type="SAM" id="MobiDB-lite"/>
    </source>
</evidence>
<dbReference type="EMBL" id="LNIX01000002">
    <property type="protein sequence ID" value="OXA59116.1"/>
    <property type="molecule type" value="Genomic_DNA"/>
</dbReference>
<feature type="compositionally biased region" description="Acidic residues" evidence="1">
    <location>
        <begin position="38"/>
        <end position="58"/>
    </location>
</feature>
<gene>
    <name evidence="2" type="ORF">Fcan01_05583</name>
</gene>
<dbReference type="OrthoDB" id="6275292at2759"/>
<comment type="caution">
    <text evidence="2">The sequence shown here is derived from an EMBL/GenBank/DDBJ whole genome shotgun (WGS) entry which is preliminary data.</text>
</comment>
<keyword evidence="3" id="KW-1185">Reference proteome</keyword>
<dbReference type="AlphaFoldDB" id="A0A226ER92"/>
<reference evidence="2 3" key="1">
    <citation type="submission" date="2015-12" db="EMBL/GenBank/DDBJ databases">
        <title>The genome of Folsomia candida.</title>
        <authorList>
            <person name="Faddeeva A."/>
            <person name="Derks M.F."/>
            <person name="Anvar Y."/>
            <person name="Smit S."/>
            <person name="Van Straalen N."/>
            <person name="Roelofs D."/>
        </authorList>
    </citation>
    <scope>NUCLEOTIDE SEQUENCE [LARGE SCALE GENOMIC DNA]</scope>
    <source>
        <strain evidence="2 3">VU population</strain>
        <tissue evidence="2">Whole body</tissue>
    </source>
</reference>
<dbReference type="Pfam" id="PF07004">
    <property type="entry name" value="SHIPPO-rpt"/>
    <property type="match status" value="1"/>
</dbReference>
<name>A0A226ER92_FOLCA</name>
<feature type="compositionally biased region" description="Pro residues" evidence="1">
    <location>
        <begin position="1"/>
        <end position="37"/>
    </location>
</feature>
<accession>A0A226ER92</accession>
<feature type="region of interest" description="Disordered" evidence="1">
    <location>
        <begin position="1"/>
        <end position="58"/>
    </location>
</feature>
<dbReference type="InterPro" id="IPR010736">
    <property type="entry name" value="SHIPPO-rpt"/>
</dbReference>
<feature type="compositionally biased region" description="Low complexity" evidence="1">
    <location>
        <begin position="148"/>
        <end position="159"/>
    </location>
</feature>
<feature type="region of interest" description="Disordered" evidence="1">
    <location>
        <begin position="139"/>
        <end position="171"/>
    </location>
</feature>
<dbReference type="Proteomes" id="UP000198287">
    <property type="component" value="Unassembled WGS sequence"/>
</dbReference>